<sequence length="648" mass="73680">MATSGQFGSPPPLEVNSGNVSENYKRWKREMEVYLAASDTSAKDERFWNIQYQEPFEQFLTEFKTRTASCNFQEKDRMMRDKIVFTVTGKLPELLLGVNGLTLEKAVKVCRAYERSTKQVKEFRDNSNPSNLSTKLNKVAQKPDQRVPRNKKPDSRHAKKGNEFEGMKINCKGRNHFKKVHAVSQFQNGNEEFDHQWLMAVNYKEESVNASLTVNEYDVSFQLDSDFNLNTICQKHVRKHQVSPTTVLLNMWNKTNMEPLGERVLMVVNPRTRAKSEGPQLGDLGEATLRIDENAQPKVLPCRKIPVAIEGSVKEELDRLVEKGALVPVTEPTVWVSQMAVVHKPSCKLRICIDPQPLNATLKREHYKLPVFDDLLPKLNFSRWKRLPFGLKVSSEIFQRKLDEALGGLEGVFSVVDDIGCGQTMEEAQIYNQQKLNKTLKKCAEKQIVLNKDKQQTGLTEITFHGHRITKDGVKADEAKVQAIRDMLAPTHVAGVKRPCGTVQDMSRFLPDLAETIEPIRALTRKNTLFVWSMECENAIDTLKRNLSESQCLAYFDVSKEIVIQVDCSKHGIGDVLLQDGHPVEYATRALTPSERNWAQIEKEALSVLFGLGRFDQYTYGRPVKVKNDQKPLAAILRKPLSQAPKRL</sequence>
<comment type="caution">
    <text evidence="3">The sequence shown here is derived from an EMBL/GenBank/DDBJ whole genome shotgun (WGS) entry which is preliminary data.</text>
</comment>
<feature type="region of interest" description="Disordered" evidence="1">
    <location>
        <begin position="121"/>
        <end position="163"/>
    </location>
</feature>
<dbReference type="SUPFAM" id="SSF56672">
    <property type="entry name" value="DNA/RNA polymerases"/>
    <property type="match status" value="1"/>
</dbReference>
<dbReference type="InterPro" id="IPR043128">
    <property type="entry name" value="Rev_trsase/Diguanyl_cyclase"/>
</dbReference>
<dbReference type="EMBL" id="JARQWQ010000048">
    <property type="protein sequence ID" value="KAK2557607.1"/>
    <property type="molecule type" value="Genomic_DNA"/>
</dbReference>
<feature type="domain" description="Reverse transcriptase/retrotransposon-derived protein RNase H-like" evidence="2">
    <location>
        <begin position="532"/>
        <end position="626"/>
    </location>
</feature>
<dbReference type="AlphaFoldDB" id="A0AAD9QA52"/>
<reference evidence="3" key="2">
    <citation type="journal article" date="2023" name="Science">
        <title>Genomic signatures of disease resistance in endangered staghorn corals.</title>
        <authorList>
            <person name="Vollmer S.V."/>
            <person name="Selwyn J.D."/>
            <person name="Despard B.A."/>
            <person name="Roesel C.L."/>
        </authorList>
    </citation>
    <scope>NUCLEOTIDE SEQUENCE</scope>
    <source>
        <strain evidence="3">K2</strain>
    </source>
</reference>
<dbReference type="InterPro" id="IPR043502">
    <property type="entry name" value="DNA/RNA_pol_sf"/>
</dbReference>
<evidence type="ECO:0000313" key="4">
    <source>
        <dbReference type="Proteomes" id="UP001249851"/>
    </source>
</evidence>
<protein>
    <submittedName>
        <fullName evidence="3">Retrovirus-related Pol polyprotein from transposon 412</fullName>
    </submittedName>
</protein>
<dbReference type="CDD" id="cd01647">
    <property type="entry name" value="RT_LTR"/>
    <property type="match status" value="1"/>
</dbReference>
<proteinExistence type="predicted"/>
<dbReference type="PANTHER" id="PTHR37984:SF8">
    <property type="entry name" value="CCHC-TYPE DOMAIN-CONTAINING PROTEIN"/>
    <property type="match status" value="1"/>
</dbReference>
<dbReference type="PANTHER" id="PTHR37984">
    <property type="entry name" value="PROTEIN CBG26694"/>
    <property type="match status" value="1"/>
</dbReference>
<evidence type="ECO:0000313" key="3">
    <source>
        <dbReference type="EMBL" id="KAK2557607.1"/>
    </source>
</evidence>
<dbReference type="InterPro" id="IPR050951">
    <property type="entry name" value="Retrovirus_Pol_polyprotein"/>
</dbReference>
<evidence type="ECO:0000256" key="1">
    <source>
        <dbReference type="SAM" id="MobiDB-lite"/>
    </source>
</evidence>
<feature type="compositionally biased region" description="Basic and acidic residues" evidence="1">
    <location>
        <begin position="141"/>
        <end position="163"/>
    </location>
</feature>
<evidence type="ECO:0000259" key="2">
    <source>
        <dbReference type="Pfam" id="PF17919"/>
    </source>
</evidence>
<keyword evidence="4" id="KW-1185">Reference proteome</keyword>
<organism evidence="3 4">
    <name type="scientific">Acropora cervicornis</name>
    <name type="common">Staghorn coral</name>
    <dbReference type="NCBI Taxonomy" id="6130"/>
    <lineage>
        <taxon>Eukaryota</taxon>
        <taxon>Metazoa</taxon>
        <taxon>Cnidaria</taxon>
        <taxon>Anthozoa</taxon>
        <taxon>Hexacorallia</taxon>
        <taxon>Scleractinia</taxon>
        <taxon>Astrocoeniina</taxon>
        <taxon>Acroporidae</taxon>
        <taxon>Acropora</taxon>
    </lineage>
</organism>
<dbReference type="InterPro" id="IPR041577">
    <property type="entry name" value="RT_RNaseH_2"/>
</dbReference>
<dbReference type="Gene3D" id="3.30.70.270">
    <property type="match status" value="3"/>
</dbReference>
<dbReference type="Proteomes" id="UP001249851">
    <property type="component" value="Unassembled WGS sequence"/>
</dbReference>
<gene>
    <name evidence="3" type="ORF">P5673_019961</name>
</gene>
<dbReference type="Gene3D" id="3.10.10.10">
    <property type="entry name" value="HIV Type 1 Reverse Transcriptase, subunit A, domain 1"/>
    <property type="match status" value="2"/>
</dbReference>
<reference evidence="3" key="1">
    <citation type="journal article" date="2023" name="G3 (Bethesda)">
        <title>Whole genome assembly and annotation of the endangered Caribbean coral Acropora cervicornis.</title>
        <authorList>
            <person name="Selwyn J.D."/>
            <person name="Vollmer S.V."/>
        </authorList>
    </citation>
    <scope>NUCLEOTIDE SEQUENCE</scope>
    <source>
        <strain evidence="3">K2</strain>
    </source>
</reference>
<dbReference type="FunFam" id="3.30.70.270:FF:000063">
    <property type="entry name" value="Zinc knuckle domaincontaining protein"/>
    <property type="match status" value="1"/>
</dbReference>
<accession>A0AAD9QA52</accession>
<name>A0AAD9QA52_ACRCE</name>
<feature type="compositionally biased region" description="Polar residues" evidence="1">
    <location>
        <begin position="126"/>
        <end position="136"/>
    </location>
</feature>
<dbReference type="Pfam" id="PF17919">
    <property type="entry name" value="RT_RNaseH_2"/>
    <property type="match status" value="1"/>
</dbReference>